<feature type="transmembrane region" description="Helical" evidence="1">
    <location>
        <begin position="63"/>
        <end position="83"/>
    </location>
</feature>
<evidence type="ECO:0000313" key="2">
    <source>
        <dbReference type="EMBL" id="KPJ22481.1"/>
    </source>
</evidence>
<organism evidence="2 3">
    <name type="scientific">Streptococcus phocae</name>
    <dbReference type="NCBI Taxonomy" id="119224"/>
    <lineage>
        <taxon>Bacteria</taxon>
        <taxon>Bacillati</taxon>
        <taxon>Bacillota</taxon>
        <taxon>Bacilli</taxon>
        <taxon>Lactobacillales</taxon>
        <taxon>Streptococcaceae</taxon>
        <taxon>Streptococcus</taxon>
    </lineage>
</organism>
<keyword evidence="1" id="KW-0812">Transmembrane</keyword>
<comment type="caution">
    <text evidence="2">The sequence shown here is derived from an EMBL/GenBank/DDBJ whole genome shotgun (WGS) entry which is preliminary data.</text>
</comment>
<proteinExistence type="predicted"/>
<dbReference type="AlphaFoldDB" id="A0A0P6S7Y9"/>
<dbReference type="STRING" id="119224.AKK44_04395"/>
<dbReference type="InterPro" id="IPR003425">
    <property type="entry name" value="CCB3/YggT"/>
</dbReference>
<dbReference type="RefSeq" id="WP_037596375.1">
    <property type="nucleotide sequence ID" value="NZ_LHQM01000013.1"/>
</dbReference>
<sequence>MIFILLVLLKLIKVYSYLLLAYALLSWFPGAYQSRIGRLISDFVEPILKPFQSLPLQFAGIDFTVFVVMIALNVLSNILISVFS</sequence>
<evidence type="ECO:0000256" key="1">
    <source>
        <dbReference type="SAM" id="Phobius"/>
    </source>
</evidence>
<gene>
    <name evidence="2" type="ORF">AKK44_04395</name>
</gene>
<keyword evidence="1" id="KW-0472">Membrane</keyword>
<keyword evidence="1" id="KW-1133">Transmembrane helix</keyword>
<evidence type="ECO:0008006" key="4">
    <source>
        <dbReference type="Google" id="ProtNLM"/>
    </source>
</evidence>
<dbReference type="Proteomes" id="UP000049578">
    <property type="component" value="Unassembled WGS sequence"/>
</dbReference>
<dbReference type="EMBL" id="LHQM01000013">
    <property type="protein sequence ID" value="KPJ22481.1"/>
    <property type="molecule type" value="Genomic_DNA"/>
</dbReference>
<dbReference type="GO" id="GO:0016020">
    <property type="term" value="C:membrane"/>
    <property type="evidence" value="ECO:0007669"/>
    <property type="project" value="InterPro"/>
</dbReference>
<dbReference type="Pfam" id="PF02325">
    <property type="entry name" value="CCB3_YggT"/>
    <property type="match status" value="1"/>
</dbReference>
<name>A0A0P6S7Y9_9STRE</name>
<reference evidence="2 3" key="1">
    <citation type="submission" date="2015-08" db="EMBL/GenBank/DDBJ databases">
        <title>Genome sequence of Streptococcus phocae subsp. phocae ATCC 51973T isolated from liver specimen obtained from seal.</title>
        <authorList>
            <person name="Avendano-Herrera R."/>
        </authorList>
    </citation>
    <scope>NUCLEOTIDE SEQUENCE [LARGE SCALE GENOMIC DNA]</scope>
    <source>
        <strain evidence="2 3">ATCC 51973</strain>
    </source>
</reference>
<evidence type="ECO:0000313" key="3">
    <source>
        <dbReference type="Proteomes" id="UP000049578"/>
    </source>
</evidence>
<dbReference type="PATRIC" id="fig|119224.3.peg.410"/>
<accession>A0A0P6S7Y9</accession>
<keyword evidence="3" id="KW-1185">Reference proteome</keyword>
<protein>
    <recommendedName>
        <fullName evidence="4">Cell division protein</fullName>
    </recommendedName>
</protein>